<feature type="compositionally biased region" description="Basic and acidic residues" evidence="1">
    <location>
        <begin position="150"/>
        <end position="159"/>
    </location>
</feature>
<accession>I4LS02</accession>
<feature type="region of interest" description="Disordered" evidence="1">
    <location>
        <begin position="733"/>
        <end position="758"/>
    </location>
</feature>
<dbReference type="PATRIC" id="fig|698955.3.peg.937"/>
<evidence type="ECO:0000256" key="2">
    <source>
        <dbReference type="SAM" id="Phobius"/>
    </source>
</evidence>
<feature type="region of interest" description="Disordered" evidence="1">
    <location>
        <begin position="93"/>
        <end position="221"/>
    </location>
</feature>
<feature type="transmembrane region" description="Helical" evidence="2">
    <location>
        <begin position="854"/>
        <end position="875"/>
    </location>
</feature>
<dbReference type="Proteomes" id="UP000005936">
    <property type="component" value="Unassembled WGS sequence"/>
</dbReference>
<feature type="compositionally biased region" description="Gly residues" evidence="1">
    <location>
        <begin position="659"/>
        <end position="673"/>
    </location>
</feature>
<name>I4LS02_GARVA</name>
<dbReference type="AlphaFoldDB" id="I4LS02"/>
<sequence length="896" mass="96321">MTAPESNTFLKCVRAIRDFVARHIDSSVARESKKASCAALRSNASKNAFVESSKNASREVCGSCTSRALLSLFVASATLLATFVIDPTSALSAGENAGGSTGANTVSTKKVEGAKSDSAKNEGEKKLPQSESDNTEHDKKDTDTSSTLNKDNKESKTVEKPNPAGNNGDDKVKADAPAVKKNVKDAQKKSASTETANNGTDRSTKGEPQLPPECKGKKPEQCYSITYSKDLSIKGTDSEPYTKVPQILTPTIKVAGKKQTTLPNDVWLELKRYGNDDSVNYAFFKGENDKNDSYTAKSTKKVTNSDGSIRFFTSKWLKTGKSYKFNVVIHYPDGSESKAKKIIARLAKDDLPKPKSDDLKLSLYDFENADSTAKKDNDNKSVSITIKPKSKGSAPAGSDDNKDTYDYINKLFIDSQSKDKRGELYHHMICKDDANNYTVDSVNGLSLSNKDGSTTEKQTQFKHMVNEKRPDSGAADSAVYEDDKYTEESQSWISGTPTKSGTFTCKVFAFKDVDYNTSSKKGINTKKHFDDQVKTDKGIKDIFDNPDSFSSFASDDYTYSIDKTNCDYKSVTIEVKSNNPPKPEPPKIGDNDLTLKVYPFKNGDDSLPAELPDKNNKISAILGMSLKPFVDATSAADSKNKIALRVLCSKGEKKKDNAAGGGGASTGGAGSSGSGSAVSGSSGDISSTGLSGANTVDGSPSSAQSGQPSGSSQPADDFEYKTWSSNLAELGLSVPADDNQNTCHSNKEGETTCVSSDPSKKVAARTDKEVSIKPTEVGDYQCVVFALKPKALTEFDRLTGDTTQSGILTPTSISSKLTSAKPTAFKENKDFAAFKLNIQLVSKFTLPHTGGQSWNLQLGILAALLVNLLAAGFVVSQSERGRKLILGRWRGLCNHV</sequence>
<dbReference type="EMBL" id="ADEQ01000013">
    <property type="protein sequence ID" value="EIK79742.1"/>
    <property type="molecule type" value="Genomic_DNA"/>
</dbReference>
<keyword evidence="2" id="KW-0812">Transmembrane</keyword>
<keyword evidence="2" id="KW-0472">Membrane</keyword>
<proteinExistence type="predicted"/>
<organism evidence="3 4">
    <name type="scientific">Gardnerella vaginalis 55152</name>
    <dbReference type="NCBI Taxonomy" id="698955"/>
    <lineage>
        <taxon>Bacteria</taxon>
        <taxon>Bacillati</taxon>
        <taxon>Actinomycetota</taxon>
        <taxon>Actinomycetes</taxon>
        <taxon>Bifidobacteriales</taxon>
        <taxon>Bifidobacteriaceae</taxon>
        <taxon>Gardnerella</taxon>
    </lineage>
</organism>
<protein>
    <submittedName>
        <fullName evidence="3">Uncharacterized protein</fullName>
    </submittedName>
</protein>
<evidence type="ECO:0000313" key="4">
    <source>
        <dbReference type="Proteomes" id="UP000005936"/>
    </source>
</evidence>
<keyword evidence="2" id="KW-1133">Transmembrane helix</keyword>
<comment type="caution">
    <text evidence="3">The sequence shown here is derived from an EMBL/GenBank/DDBJ whole genome shotgun (WGS) entry which is preliminary data.</text>
</comment>
<feature type="region of interest" description="Disordered" evidence="1">
    <location>
        <begin position="653"/>
        <end position="718"/>
    </location>
</feature>
<dbReference type="RefSeq" id="WP_004122553.1">
    <property type="nucleotide sequence ID" value="NZ_ADEQ01000013.1"/>
</dbReference>
<reference evidence="3 4" key="1">
    <citation type="journal article" date="2012" name="J. Bacteriol.">
        <title>Comparative Genomic Analyses of 17 Clinical Isolates of Gardnerella vaginalis Provide Evidence of Multiple Genetically Isolated Clades Consistent with Subspeciation into Genovars.</title>
        <authorList>
            <person name="Ahmed A."/>
            <person name="Earl J."/>
            <person name="Retchless A."/>
            <person name="Hillier S."/>
            <person name="Rabe L."/>
            <person name="Cherpes T."/>
            <person name="Powell E."/>
            <person name="Janto B."/>
            <person name="Eutsey R."/>
            <person name="Hiller N.L."/>
            <person name="Boissy R."/>
            <person name="Dahlgreen M."/>
            <person name="Hall B."/>
            <person name="Costerton J."/>
            <person name="Post J.C."/>
            <person name="Hu F."/>
            <person name="Ehrlich G."/>
        </authorList>
    </citation>
    <scope>NUCLEOTIDE SEQUENCE [LARGE SCALE GENOMIC DNA]</scope>
    <source>
        <strain evidence="3 4">55152</strain>
    </source>
</reference>
<feature type="region of interest" description="Disordered" evidence="1">
    <location>
        <begin position="373"/>
        <end position="400"/>
    </location>
</feature>
<evidence type="ECO:0000256" key="1">
    <source>
        <dbReference type="SAM" id="MobiDB-lite"/>
    </source>
</evidence>
<feature type="compositionally biased region" description="Polar residues" evidence="1">
    <location>
        <begin position="189"/>
        <end position="201"/>
    </location>
</feature>
<feature type="compositionally biased region" description="Low complexity" evidence="1">
    <location>
        <begin position="674"/>
        <end position="715"/>
    </location>
</feature>
<gene>
    <name evidence="3" type="ORF">CGSMWGv55152_04790</name>
</gene>
<feature type="compositionally biased region" description="Basic and acidic residues" evidence="1">
    <location>
        <begin position="109"/>
        <end position="143"/>
    </location>
</feature>
<evidence type="ECO:0000313" key="3">
    <source>
        <dbReference type="EMBL" id="EIK79742.1"/>
    </source>
</evidence>